<sequence>MDVSLWMESGFWRDMLYAALFLGPKHPVTAALTLQTDWIQPQQAALCVMQNPQTDQTLEGKFANQKFSGLLIKSNFTECHSTRPVMMRFLHPSSRGRTLASGFCSELLPRCFTTGRFAGSLLCTSHGIETSLLTPVLLRLELGELEAALALESDGSAAAAANTVIPF</sequence>
<name>A0A835ZX94_SHEEP</name>
<organism evidence="1 2">
    <name type="scientific">Ovis aries</name>
    <name type="common">Sheep</name>
    <dbReference type="NCBI Taxonomy" id="9940"/>
    <lineage>
        <taxon>Eukaryota</taxon>
        <taxon>Metazoa</taxon>
        <taxon>Chordata</taxon>
        <taxon>Craniata</taxon>
        <taxon>Vertebrata</taxon>
        <taxon>Euteleostomi</taxon>
        <taxon>Mammalia</taxon>
        <taxon>Eutheria</taxon>
        <taxon>Laurasiatheria</taxon>
        <taxon>Artiodactyla</taxon>
        <taxon>Ruminantia</taxon>
        <taxon>Pecora</taxon>
        <taxon>Bovidae</taxon>
        <taxon>Caprinae</taxon>
        <taxon>Ovis</taxon>
    </lineage>
</organism>
<evidence type="ECO:0000313" key="1">
    <source>
        <dbReference type="EMBL" id="KAG5198438.1"/>
    </source>
</evidence>
<dbReference type="EMBL" id="JAEMGP010000018">
    <property type="protein sequence ID" value="KAG5198438.1"/>
    <property type="molecule type" value="Genomic_DNA"/>
</dbReference>
<accession>A0A835ZX94</accession>
<comment type="caution">
    <text evidence="1">The sequence shown here is derived from an EMBL/GenBank/DDBJ whole genome shotgun (WGS) entry which is preliminary data.</text>
</comment>
<reference evidence="1 2" key="1">
    <citation type="submission" date="2020-12" db="EMBL/GenBank/DDBJ databases">
        <title>De novo assembly of Tibetan sheep genome.</title>
        <authorList>
            <person name="Li X."/>
        </authorList>
    </citation>
    <scope>NUCLEOTIDE SEQUENCE [LARGE SCALE GENOMIC DNA]</scope>
    <source>
        <tissue evidence="1">Heart</tissue>
    </source>
</reference>
<protein>
    <submittedName>
        <fullName evidence="1">Uncharacterized protein</fullName>
    </submittedName>
</protein>
<dbReference type="AlphaFoldDB" id="A0A835ZX94"/>
<dbReference type="Proteomes" id="UP000664991">
    <property type="component" value="Unassembled WGS sequence"/>
</dbReference>
<gene>
    <name evidence="1" type="ORF">JEQ12_008128</name>
</gene>
<proteinExistence type="predicted"/>
<evidence type="ECO:0000313" key="2">
    <source>
        <dbReference type="Proteomes" id="UP000664991"/>
    </source>
</evidence>